<dbReference type="GO" id="GO:0051538">
    <property type="term" value="F:3 iron, 4 sulfur cluster binding"/>
    <property type="evidence" value="ECO:0007669"/>
    <property type="project" value="UniProtKB-KW"/>
</dbReference>
<comment type="pathway">
    <text evidence="3">Energy metabolism; nitrogen metabolism.</text>
</comment>
<evidence type="ECO:0000256" key="12">
    <source>
        <dbReference type="ARBA" id="ARBA00023004"/>
    </source>
</evidence>
<dbReference type="GO" id="GO:0046872">
    <property type="term" value="F:metal ion binding"/>
    <property type="evidence" value="ECO:0007669"/>
    <property type="project" value="UniProtKB-KW"/>
</dbReference>
<evidence type="ECO:0000256" key="3">
    <source>
        <dbReference type="ARBA" id="ARBA00004802"/>
    </source>
</evidence>
<name>A0AAW1R2F6_9CHLO</name>
<dbReference type="GO" id="GO:0006537">
    <property type="term" value="P:glutamate biosynthetic process"/>
    <property type="evidence" value="ECO:0007669"/>
    <property type="project" value="UniProtKB-KW"/>
</dbReference>
<evidence type="ECO:0000256" key="7">
    <source>
        <dbReference type="ARBA" id="ARBA00022630"/>
    </source>
</evidence>
<keyword evidence="7" id="KW-0285">Flavoprotein</keyword>
<dbReference type="Pfam" id="PF01493">
    <property type="entry name" value="GXGXG"/>
    <property type="match status" value="1"/>
</dbReference>
<keyword evidence="20" id="KW-1185">Reference proteome</keyword>
<dbReference type="CDD" id="cd00713">
    <property type="entry name" value="GltS"/>
    <property type="match status" value="1"/>
</dbReference>
<dbReference type="InterPro" id="IPR050711">
    <property type="entry name" value="ET-N_metabolism_enzyme"/>
</dbReference>
<dbReference type="InterPro" id="IPR013785">
    <property type="entry name" value="Aldolase_TIM"/>
</dbReference>
<dbReference type="SUPFAM" id="SSF69336">
    <property type="entry name" value="Alpha subunit of glutamate synthase, C-terminal domain"/>
    <property type="match status" value="1"/>
</dbReference>
<keyword evidence="10" id="KW-0315">Glutamine amidotransferase</keyword>
<dbReference type="FunFam" id="3.60.20.10:FF:000001">
    <property type="entry name" value="Glutamate synthase, large subunit"/>
    <property type="match status" value="1"/>
</dbReference>
<dbReference type="InterPro" id="IPR036485">
    <property type="entry name" value="Glu_synth_asu_C_sf"/>
</dbReference>
<dbReference type="FunFam" id="3.20.20.70:FF:000084">
    <property type="entry name" value="Ferredoxin-dependent glutamate synthase, chloroplastic"/>
    <property type="match status" value="1"/>
</dbReference>
<evidence type="ECO:0000256" key="2">
    <source>
        <dbReference type="ARBA" id="ARBA00001927"/>
    </source>
</evidence>
<dbReference type="Gene3D" id="2.160.20.60">
    <property type="entry name" value="Glutamate synthase, alpha subunit, C-terminal domain"/>
    <property type="match status" value="1"/>
</dbReference>
<dbReference type="InterPro" id="IPR029055">
    <property type="entry name" value="Ntn_hydrolases_N"/>
</dbReference>
<dbReference type="PANTHER" id="PTHR11938">
    <property type="entry name" value="FAD NADPH DEHYDROGENASE/OXIDOREDUCTASE"/>
    <property type="match status" value="1"/>
</dbReference>
<feature type="domain" description="Glutamine amidotransferase type-2" evidence="18">
    <location>
        <begin position="11"/>
        <end position="414"/>
    </location>
</feature>
<evidence type="ECO:0000256" key="14">
    <source>
        <dbReference type="ARBA" id="ARBA00023164"/>
    </source>
</evidence>
<comment type="caution">
    <text evidence="19">The sequence shown here is derived from an EMBL/GenBank/DDBJ whole genome shotgun (WGS) entry which is preliminary data.</text>
</comment>
<comment type="cofactor">
    <cofactor evidence="1">
        <name>FMN</name>
        <dbReference type="ChEBI" id="CHEBI:58210"/>
    </cofactor>
</comment>
<keyword evidence="11" id="KW-0560">Oxidoreductase</keyword>
<dbReference type="Gene3D" id="3.20.20.70">
    <property type="entry name" value="Aldolase class I"/>
    <property type="match status" value="2"/>
</dbReference>
<keyword evidence="15" id="KW-0003">3Fe-4S</keyword>
<keyword evidence="9" id="KW-0479">Metal-binding</keyword>
<dbReference type="Pfam" id="PF00310">
    <property type="entry name" value="GATase_2"/>
    <property type="match status" value="1"/>
</dbReference>
<keyword evidence="8" id="KW-0288">FMN</keyword>
<dbReference type="CDD" id="cd02808">
    <property type="entry name" value="GltS_FMN"/>
    <property type="match status" value="1"/>
</dbReference>
<sequence>MEDILKEHGACGVGFIAHLKNQKSHVILEQALTSLGCMEHRGACSADDESGDGAGIMTQIPWDLFKADLPDLNPLTTGVGMLFLPDDDKLDAEARRVIEDVVAMEGRCRIVGWREVPVVKDVVGPLARENEPRVVQVFVEHLEGVQGAELEREMFILRKLIEKEKTQRISALGGDPADFYVCTMSNRTIVYKGMLRSLAVGQFFRDLKNPAYTTAFAVYHRRFSTNTTPKWPLAQPMRVLGHNGEINTLQGNLNWVASREHSLTAPVWHGREEELLPLCNAAESDSANLDHMAELLMRSGVAATQALMVLVPEAYRNHPDLQKDYPEVVDFYEFYEGLQEGWDGPALLVFSDGDRVGARLDRNGLRPARYWLTDDDLVYVASEVGVLDDVLTNVHNVVRKGRLGPGQMISADLVEGVFKENVQIAREVATEHPYREWLSTSSRLAELAPPGGYLEEPQMGAAEVLRLQSANGFSQEDSSMVIEGMAAAAAEPTYCMGDDIPLPVLSARPHMLADYFKQRFAQVTNPAIDPLREGLVMSLAVRLGKRGNLLQPGPGAYSQLLLESPVMLEGELAAVCSSSGLRTQAFGLHYSSGAPGALEAALHALCADVEAAVRAGCEVVVLSDRAEGEELDVGRPPLPTLLAVGAVHHHLIRTGLRTETSIIAETAQAFSTHHIAVLVGYGAHAVVPYLAFETCRQWRASPRTASLIKSGKLPDVSTRDAQKNYKKALEKGILKILSKMGISLLSCYHGAQIFEIYGLGKEVVDLAFRGSVSRIGGMSLADLQREAESFWVKGFPEKAMSKLEDYGFIQSRPRGEYHANNQQMSKLLHKAIGLGDRGSAPQEAYEAYRAHFEASPAHVLRDCLELVPVGAPVPIEEVEPAADILRRFCTGGMSLGAISRETHETIAIAMNRIGGKSNSGEGGEDPVRWDVVRDADASGVSATFPYLRGLRDGDIATSRIKQVASGRFGVTPQFLVNADQLEIKIAQGAKPGEGGQLPGKKVSPYIANLRRSKPGVPLISPPPHHDIYSIEDLAQLIFDLHQVAPTSKVSVKLVAQAGIGTVASGVAKANADVIQISGHDGGTGASPVSSIKHAGGPIEMGLAETHQALTEKGLRERVLLRVDGGMRSGRDVLVAAALGGDEYGFGTVAMIATGCIMARVCHTNNCPVGVASQREELRARFPGAPADLVNYFAFVAEEVRAGLAALGLRSLDELVGRADLLRQRDLPLAKTVGLDLSYITAFAGAVRPSSERLTQEVHSNGPQLDDELLADEEVAAAIREEGTVHRKLAIANTDRTALGRVGGAIARLHGDSGFAGTVSLELEGSAGQSFAAFIVAGMKVHLTGEANDYVGKGMAGGEVVIRPPPGSRFAAEDASLVGNTCLYGATGGRLFVNGRAGERFAVRNSMAEAVVEGVGDHCCEYMTGGAVVCLGTAGRNVAAGMTGGLGYFYDADGNFPDKVNTEIVAIQRVGTLAGEQQLRKLMEDHAALTGSARAAALLADWQAALGKFWQLVPPSEANTPEASKAIAERGAARTAVAA</sequence>
<evidence type="ECO:0000256" key="15">
    <source>
        <dbReference type="ARBA" id="ARBA00023291"/>
    </source>
</evidence>
<gene>
    <name evidence="19" type="ORF">WJX81_007889</name>
</gene>
<evidence type="ECO:0000256" key="17">
    <source>
        <dbReference type="ARBA" id="ARBA00039085"/>
    </source>
</evidence>
<comment type="cofactor">
    <cofactor evidence="2">
        <name>[3Fe-4S] cluster</name>
        <dbReference type="ChEBI" id="CHEBI:21137"/>
    </cofactor>
</comment>
<dbReference type="SUPFAM" id="SSF51395">
    <property type="entry name" value="FMN-linked oxidoreductases"/>
    <property type="match status" value="1"/>
</dbReference>
<evidence type="ECO:0000256" key="8">
    <source>
        <dbReference type="ARBA" id="ARBA00022643"/>
    </source>
</evidence>
<dbReference type="Pfam" id="PF04898">
    <property type="entry name" value="Glu_syn_central"/>
    <property type="match status" value="1"/>
</dbReference>
<dbReference type="SUPFAM" id="SSF56235">
    <property type="entry name" value="N-terminal nucleophile aminohydrolases (Ntn hydrolases)"/>
    <property type="match status" value="1"/>
</dbReference>
<accession>A0AAW1R2F6</accession>
<dbReference type="CDD" id="cd00982">
    <property type="entry name" value="gltB_C"/>
    <property type="match status" value="1"/>
</dbReference>
<dbReference type="Pfam" id="PF01645">
    <property type="entry name" value="Glu_synthase"/>
    <property type="match status" value="1"/>
</dbReference>
<evidence type="ECO:0000256" key="11">
    <source>
        <dbReference type="ARBA" id="ARBA00023002"/>
    </source>
</evidence>
<dbReference type="GO" id="GO:0019676">
    <property type="term" value="P:ammonia assimilation cycle"/>
    <property type="evidence" value="ECO:0007669"/>
    <property type="project" value="TreeGrafter"/>
</dbReference>
<dbReference type="InterPro" id="IPR017932">
    <property type="entry name" value="GATase_2_dom"/>
</dbReference>
<dbReference type="PANTHER" id="PTHR11938:SF133">
    <property type="entry name" value="GLUTAMATE SYNTHASE (NADH)"/>
    <property type="match status" value="1"/>
</dbReference>
<dbReference type="Gene3D" id="3.60.20.10">
    <property type="entry name" value="Glutamine Phosphoribosylpyrophosphate, subunit 1, domain 1"/>
    <property type="match status" value="1"/>
</dbReference>
<dbReference type="EMBL" id="JALJOU010000056">
    <property type="protein sequence ID" value="KAK9827680.1"/>
    <property type="molecule type" value="Genomic_DNA"/>
</dbReference>
<evidence type="ECO:0000256" key="13">
    <source>
        <dbReference type="ARBA" id="ARBA00023014"/>
    </source>
</evidence>
<reference evidence="19 20" key="1">
    <citation type="journal article" date="2024" name="Nat. Commun.">
        <title>Phylogenomics reveals the evolutionary origins of lichenization in chlorophyte algae.</title>
        <authorList>
            <person name="Puginier C."/>
            <person name="Libourel C."/>
            <person name="Otte J."/>
            <person name="Skaloud P."/>
            <person name="Haon M."/>
            <person name="Grisel S."/>
            <person name="Petersen M."/>
            <person name="Berrin J.G."/>
            <person name="Delaux P.M."/>
            <person name="Dal Grande F."/>
            <person name="Keller J."/>
        </authorList>
    </citation>
    <scope>NUCLEOTIDE SEQUENCE [LARGE SCALE GENOMIC DNA]</scope>
    <source>
        <strain evidence="19 20">SAG 245.80</strain>
    </source>
</reference>
<protein>
    <recommendedName>
        <fullName evidence="17">glutamate synthase (ferredoxin)</fullName>
        <ecNumber evidence="17">1.4.7.1</ecNumber>
    </recommendedName>
</protein>
<evidence type="ECO:0000313" key="19">
    <source>
        <dbReference type="EMBL" id="KAK9827680.1"/>
    </source>
</evidence>
<evidence type="ECO:0000313" key="20">
    <source>
        <dbReference type="Proteomes" id="UP001445335"/>
    </source>
</evidence>
<keyword evidence="14" id="KW-0314">Glutamate biosynthesis</keyword>
<organism evidence="19 20">
    <name type="scientific">Elliptochloris bilobata</name>
    <dbReference type="NCBI Taxonomy" id="381761"/>
    <lineage>
        <taxon>Eukaryota</taxon>
        <taxon>Viridiplantae</taxon>
        <taxon>Chlorophyta</taxon>
        <taxon>core chlorophytes</taxon>
        <taxon>Trebouxiophyceae</taxon>
        <taxon>Trebouxiophyceae incertae sedis</taxon>
        <taxon>Elliptochloris clade</taxon>
        <taxon>Elliptochloris</taxon>
    </lineage>
</organism>
<dbReference type="GO" id="GO:0016041">
    <property type="term" value="F:glutamate synthase (ferredoxin) activity"/>
    <property type="evidence" value="ECO:0007669"/>
    <property type="project" value="UniProtKB-EC"/>
</dbReference>
<dbReference type="InterPro" id="IPR002489">
    <property type="entry name" value="Glu_synth_asu_C"/>
</dbReference>
<dbReference type="Proteomes" id="UP001445335">
    <property type="component" value="Unassembled WGS sequence"/>
</dbReference>
<keyword evidence="13" id="KW-0411">Iron-sulfur</keyword>
<evidence type="ECO:0000256" key="10">
    <source>
        <dbReference type="ARBA" id="ARBA00022962"/>
    </source>
</evidence>
<proteinExistence type="inferred from homology"/>
<evidence type="ECO:0000256" key="16">
    <source>
        <dbReference type="ARBA" id="ARBA00037928"/>
    </source>
</evidence>
<evidence type="ECO:0000256" key="6">
    <source>
        <dbReference type="ARBA" id="ARBA00022605"/>
    </source>
</evidence>
<evidence type="ECO:0000256" key="4">
    <source>
        <dbReference type="ARBA" id="ARBA00004909"/>
    </source>
</evidence>
<dbReference type="EC" id="1.4.7.1" evidence="17"/>
<evidence type="ECO:0000256" key="5">
    <source>
        <dbReference type="ARBA" id="ARBA00009716"/>
    </source>
</evidence>
<dbReference type="InterPro" id="IPR006982">
    <property type="entry name" value="Glu_synth_centr_N"/>
</dbReference>
<keyword evidence="6" id="KW-0028">Amino-acid biosynthesis</keyword>
<dbReference type="PROSITE" id="PS51278">
    <property type="entry name" value="GATASE_TYPE_2"/>
    <property type="match status" value="1"/>
</dbReference>
<evidence type="ECO:0000256" key="1">
    <source>
        <dbReference type="ARBA" id="ARBA00001917"/>
    </source>
</evidence>
<evidence type="ECO:0000256" key="9">
    <source>
        <dbReference type="ARBA" id="ARBA00022723"/>
    </source>
</evidence>
<evidence type="ECO:0000259" key="18">
    <source>
        <dbReference type="PROSITE" id="PS51278"/>
    </source>
</evidence>
<keyword evidence="12" id="KW-0408">Iron</keyword>
<dbReference type="InterPro" id="IPR002932">
    <property type="entry name" value="Glu_synthdom"/>
</dbReference>
<comment type="pathway">
    <text evidence="16">Amino-acid biosynthesis; L-glutamate biosynthesis via GLT pathway; L-glutamate from 2-oxoglutarate and L-glutamine (ferredoxin route): step 1/1.</text>
</comment>
<comment type="pathway">
    <text evidence="4">Nitrogen metabolism.</text>
</comment>
<comment type="similarity">
    <text evidence="5">Belongs to the glutamate synthase family.</text>
</comment>